<evidence type="ECO:0000256" key="1">
    <source>
        <dbReference type="SAM" id="Phobius"/>
    </source>
</evidence>
<keyword evidence="3" id="KW-1185">Reference proteome</keyword>
<evidence type="ECO:0000313" key="3">
    <source>
        <dbReference type="Proteomes" id="UP001060261"/>
    </source>
</evidence>
<protein>
    <recommendedName>
        <fullName evidence="4">Glycine zipper family protein</fullName>
    </recommendedName>
</protein>
<dbReference type="EMBL" id="CP104213">
    <property type="protein sequence ID" value="UWX64327.1"/>
    <property type="molecule type" value="Genomic_DNA"/>
</dbReference>
<proteinExistence type="predicted"/>
<feature type="transmembrane region" description="Helical" evidence="1">
    <location>
        <begin position="30"/>
        <end position="50"/>
    </location>
</feature>
<reference evidence="2" key="1">
    <citation type="submission" date="2022-09" db="EMBL/GenBank/DDBJ databases">
        <title>genome sequence of Deinococcus rubellus.</title>
        <authorList>
            <person name="Srinivasan S."/>
        </authorList>
    </citation>
    <scope>NUCLEOTIDE SEQUENCE</scope>
    <source>
        <strain evidence="2">Ant6</strain>
    </source>
</reference>
<dbReference type="RefSeq" id="WP_260560601.1">
    <property type="nucleotide sequence ID" value="NZ_BAABEC010000077.1"/>
</dbReference>
<name>A0ABY5YJ02_9DEIO</name>
<organism evidence="2 3">
    <name type="scientific">Deinococcus rubellus</name>
    <dbReference type="NCBI Taxonomy" id="1889240"/>
    <lineage>
        <taxon>Bacteria</taxon>
        <taxon>Thermotogati</taxon>
        <taxon>Deinococcota</taxon>
        <taxon>Deinococci</taxon>
        <taxon>Deinococcales</taxon>
        <taxon>Deinococcaceae</taxon>
        <taxon>Deinococcus</taxon>
    </lineage>
</organism>
<sequence>MNFKTKSQAMGTGIAIGAALGFALMGLTRFGAGGLAIGIGLGVALGSYLGRGLPKK</sequence>
<accession>A0ABY5YJ02</accession>
<evidence type="ECO:0000313" key="2">
    <source>
        <dbReference type="EMBL" id="UWX64327.1"/>
    </source>
</evidence>
<keyword evidence="1" id="KW-0472">Membrane</keyword>
<keyword evidence="1" id="KW-0812">Transmembrane</keyword>
<keyword evidence="1" id="KW-1133">Transmembrane helix</keyword>
<dbReference type="Proteomes" id="UP001060261">
    <property type="component" value="Chromosome"/>
</dbReference>
<evidence type="ECO:0008006" key="4">
    <source>
        <dbReference type="Google" id="ProtNLM"/>
    </source>
</evidence>
<gene>
    <name evidence="2" type="ORF">N0D28_01230</name>
</gene>
<feature type="transmembrane region" description="Helical" evidence="1">
    <location>
        <begin position="7"/>
        <end position="24"/>
    </location>
</feature>